<comment type="caution">
    <text evidence="1">The sequence shown here is derived from an EMBL/GenBank/DDBJ whole genome shotgun (WGS) entry which is preliminary data.</text>
</comment>
<dbReference type="AlphaFoldDB" id="A0A3L8DFH7"/>
<dbReference type="Proteomes" id="UP000279307">
    <property type="component" value="Chromosome 8"/>
</dbReference>
<reference evidence="1" key="2">
    <citation type="submission" date="2018-07" db="EMBL/GenBank/DDBJ databases">
        <authorList>
            <person name="Mckenzie S.K."/>
            <person name="Kronauer D.J.C."/>
        </authorList>
    </citation>
    <scope>NUCLEOTIDE SEQUENCE</scope>
    <source>
        <strain evidence="1">Clonal line C1</strain>
    </source>
</reference>
<protein>
    <submittedName>
        <fullName evidence="1">Uncharacterized protein</fullName>
    </submittedName>
</protein>
<organism evidence="1">
    <name type="scientific">Ooceraea biroi</name>
    <name type="common">Clonal raider ant</name>
    <name type="synonym">Cerapachys biroi</name>
    <dbReference type="NCBI Taxonomy" id="2015173"/>
    <lineage>
        <taxon>Eukaryota</taxon>
        <taxon>Metazoa</taxon>
        <taxon>Ecdysozoa</taxon>
        <taxon>Arthropoda</taxon>
        <taxon>Hexapoda</taxon>
        <taxon>Insecta</taxon>
        <taxon>Pterygota</taxon>
        <taxon>Neoptera</taxon>
        <taxon>Endopterygota</taxon>
        <taxon>Hymenoptera</taxon>
        <taxon>Apocrita</taxon>
        <taxon>Aculeata</taxon>
        <taxon>Formicoidea</taxon>
        <taxon>Formicidae</taxon>
        <taxon>Dorylinae</taxon>
        <taxon>Ooceraea</taxon>
    </lineage>
</organism>
<sequence length="110" mass="12142">MKNSTHHMRGHVLAIEARYGRKVEAAARLSLLSCTDTHIYAHVRTCAKRTNLSPPSSCFDSLPCVSKMLPASPLKNKACQVSLSILSLLLVQLLSSQPEEIFVARDKSHE</sequence>
<evidence type="ECO:0000313" key="1">
    <source>
        <dbReference type="EMBL" id="RLU19220.1"/>
    </source>
</evidence>
<accession>A0A3L8DFH7</accession>
<reference evidence="1" key="1">
    <citation type="journal article" date="2018" name="Genome Res.">
        <title>The genomic architecture and molecular evolution of ant odorant receptors.</title>
        <authorList>
            <person name="McKenzie S.K."/>
            <person name="Kronauer D.J.C."/>
        </authorList>
    </citation>
    <scope>NUCLEOTIDE SEQUENCE [LARGE SCALE GENOMIC DNA]</scope>
    <source>
        <strain evidence="1">Clonal line C1</strain>
    </source>
</reference>
<gene>
    <name evidence="1" type="ORF">DMN91_007777</name>
</gene>
<dbReference type="EMBL" id="QOIP01000008">
    <property type="protein sequence ID" value="RLU19220.1"/>
    <property type="molecule type" value="Genomic_DNA"/>
</dbReference>
<name>A0A3L8DFH7_OOCBI</name>
<proteinExistence type="predicted"/>